<evidence type="ECO:0000313" key="8">
    <source>
        <dbReference type="Proteomes" id="UP001314796"/>
    </source>
</evidence>
<feature type="domain" description="HPr" evidence="6">
    <location>
        <begin position="1"/>
        <end position="89"/>
    </location>
</feature>
<comment type="function">
    <text evidence="1">General (non sugar-specific) component of the phosphoenolpyruvate-dependent sugar phosphotransferase system (sugar PTS). This major carbohydrate active-transport system catalyzes the phosphorylation of incoming sugar substrates concomitantly with their translocation across the cell membrane. The phosphoryl group from phosphoenolpyruvate (PEP) is transferred to the phosphoryl carrier protein HPr by enzyme I. Phospho-HPr then transfers it to the PTS EIIA domain.</text>
</comment>
<dbReference type="RefSeq" id="WP_204404356.1">
    <property type="nucleotide sequence ID" value="NZ_JAFBEE010000030.1"/>
</dbReference>
<dbReference type="Proteomes" id="UP001314796">
    <property type="component" value="Unassembled WGS sequence"/>
</dbReference>
<dbReference type="NCBIfam" id="TIGR01003">
    <property type="entry name" value="PTS_HPr_family"/>
    <property type="match status" value="1"/>
</dbReference>
<comment type="subcellular location">
    <subcellularLocation>
        <location evidence="2">Cytoplasm</location>
    </subcellularLocation>
</comment>
<dbReference type="InterPro" id="IPR001020">
    <property type="entry name" value="PTS_HPr_His_P_site"/>
</dbReference>
<dbReference type="InterPro" id="IPR035895">
    <property type="entry name" value="HPr-like_sf"/>
</dbReference>
<evidence type="ECO:0000256" key="4">
    <source>
        <dbReference type="ARBA" id="ARBA00022490"/>
    </source>
</evidence>
<dbReference type="SUPFAM" id="SSF55594">
    <property type="entry name" value="HPr-like"/>
    <property type="match status" value="1"/>
</dbReference>
<dbReference type="PRINTS" id="PR00107">
    <property type="entry name" value="PHOSPHOCPHPR"/>
</dbReference>
<evidence type="ECO:0000256" key="2">
    <source>
        <dbReference type="ARBA" id="ARBA00004496"/>
    </source>
</evidence>
<evidence type="ECO:0000259" key="6">
    <source>
        <dbReference type="PROSITE" id="PS51350"/>
    </source>
</evidence>
<dbReference type="EMBL" id="JAFBEE010000030">
    <property type="protein sequence ID" value="MBM7616289.1"/>
    <property type="molecule type" value="Genomic_DNA"/>
</dbReference>
<dbReference type="Pfam" id="PF00381">
    <property type="entry name" value="PTS-HPr"/>
    <property type="match status" value="1"/>
</dbReference>
<proteinExistence type="predicted"/>
<protein>
    <recommendedName>
        <fullName evidence="3">Phosphocarrier protein HPr</fullName>
    </recommendedName>
</protein>
<keyword evidence="8" id="KW-1185">Reference proteome</keyword>
<dbReference type="PANTHER" id="PTHR33705">
    <property type="entry name" value="PHOSPHOCARRIER PROTEIN HPR"/>
    <property type="match status" value="1"/>
</dbReference>
<keyword evidence="4" id="KW-0963">Cytoplasm</keyword>
<evidence type="ECO:0000313" key="7">
    <source>
        <dbReference type="EMBL" id="MBM7616289.1"/>
    </source>
</evidence>
<comment type="caution">
    <text evidence="7">The sequence shown here is derived from an EMBL/GenBank/DDBJ whole genome shotgun (WGS) entry which is preliminary data.</text>
</comment>
<dbReference type="InterPro" id="IPR000032">
    <property type="entry name" value="HPr-like"/>
</dbReference>
<keyword evidence="5" id="KW-0598">Phosphotransferase system</keyword>
<reference evidence="7 8" key="1">
    <citation type="submission" date="2021-01" db="EMBL/GenBank/DDBJ databases">
        <title>Genomic Encyclopedia of Type Strains, Phase IV (KMG-IV): sequencing the most valuable type-strain genomes for metagenomic binning, comparative biology and taxonomic classification.</title>
        <authorList>
            <person name="Goeker M."/>
        </authorList>
    </citation>
    <scope>NUCLEOTIDE SEQUENCE [LARGE SCALE GENOMIC DNA]</scope>
    <source>
        <strain evidence="7 8">DSM 25890</strain>
    </source>
</reference>
<organism evidence="7 8">
    <name type="scientific">Alkaliphilus hydrothermalis</name>
    <dbReference type="NCBI Taxonomy" id="1482730"/>
    <lineage>
        <taxon>Bacteria</taxon>
        <taxon>Bacillati</taxon>
        <taxon>Bacillota</taxon>
        <taxon>Clostridia</taxon>
        <taxon>Peptostreptococcales</taxon>
        <taxon>Natronincolaceae</taxon>
        <taxon>Alkaliphilus</taxon>
    </lineage>
</organism>
<sequence length="89" mass="9987">MLEQVVVIRNEIGLHARPASFLVKEATKFKSEIFMVKNGNEYNCKSIMNVISMGAKKGDAILLKIDGVDEDKAIQAIVHLIEHSLLEYE</sequence>
<accession>A0ABS2NTI8</accession>
<dbReference type="CDD" id="cd00367">
    <property type="entry name" value="PTS-HPr_like"/>
    <property type="match status" value="1"/>
</dbReference>
<evidence type="ECO:0000256" key="1">
    <source>
        <dbReference type="ARBA" id="ARBA00003681"/>
    </source>
</evidence>
<gene>
    <name evidence="7" type="ORF">JOC73_002871</name>
</gene>
<evidence type="ECO:0000256" key="5">
    <source>
        <dbReference type="ARBA" id="ARBA00022683"/>
    </source>
</evidence>
<dbReference type="PANTHER" id="PTHR33705:SF2">
    <property type="entry name" value="PHOSPHOCARRIER PROTEIN NPR"/>
    <property type="match status" value="1"/>
</dbReference>
<dbReference type="PROSITE" id="PS51350">
    <property type="entry name" value="PTS_HPR_DOM"/>
    <property type="match status" value="1"/>
</dbReference>
<dbReference type="InterPro" id="IPR050399">
    <property type="entry name" value="HPr"/>
</dbReference>
<evidence type="ECO:0000256" key="3">
    <source>
        <dbReference type="ARBA" id="ARBA00020422"/>
    </source>
</evidence>
<dbReference type="Gene3D" id="3.30.1340.10">
    <property type="entry name" value="HPr-like"/>
    <property type="match status" value="1"/>
</dbReference>
<dbReference type="PROSITE" id="PS00369">
    <property type="entry name" value="PTS_HPR_HIS"/>
    <property type="match status" value="1"/>
</dbReference>
<name>A0ABS2NTI8_9FIRM</name>